<gene>
    <name evidence="1" type="ORF">QFC20_003179</name>
</gene>
<organism evidence="1 2">
    <name type="scientific">Naganishia adeliensis</name>
    <dbReference type="NCBI Taxonomy" id="92952"/>
    <lineage>
        <taxon>Eukaryota</taxon>
        <taxon>Fungi</taxon>
        <taxon>Dikarya</taxon>
        <taxon>Basidiomycota</taxon>
        <taxon>Agaricomycotina</taxon>
        <taxon>Tremellomycetes</taxon>
        <taxon>Filobasidiales</taxon>
        <taxon>Filobasidiaceae</taxon>
        <taxon>Naganishia</taxon>
    </lineage>
</organism>
<evidence type="ECO:0000313" key="2">
    <source>
        <dbReference type="Proteomes" id="UP001230649"/>
    </source>
</evidence>
<sequence length="212" mass="23722">MNRIFGSGKAKPKPSLQDAISSTDTRIGSIEVKLKKLDGELSVFKGQLAKMRNGPGKSAVQQRALRVLQQKKMYQAQLDQLTQQTFNMEQTAMVTENLKNTMATVDAMKMANKEMKKQYGKIDIDKIESIHYDMEDLVEQANEIQETMGRTYGVPEEVDEADLEAELQALGDDLLEEEEMPSYLKDTTALPDFVDEAPVDATTNTPQAEVAR</sequence>
<dbReference type="Proteomes" id="UP001230649">
    <property type="component" value="Unassembled WGS sequence"/>
</dbReference>
<proteinExistence type="predicted"/>
<evidence type="ECO:0000313" key="1">
    <source>
        <dbReference type="EMBL" id="KAJ9109979.1"/>
    </source>
</evidence>
<protein>
    <submittedName>
        <fullName evidence="1">Uncharacterized protein</fullName>
    </submittedName>
</protein>
<reference evidence="1" key="1">
    <citation type="submission" date="2023-04" db="EMBL/GenBank/DDBJ databases">
        <title>Draft Genome sequencing of Naganishia species isolated from polar environments using Oxford Nanopore Technology.</title>
        <authorList>
            <person name="Leo P."/>
            <person name="Venkateswaran K."/>
        </authorList>
    </citation>
    <scope>NUCLEOTIDE SEQUENCE</scope>
    <source>
        <strain evidence="1">MNA-CCFEE 5262</strain>
    </source>
</reference>
<dbReference type="EMBL" id="JASBWS010000027">
    <property type="protein sequence ID" value="KAJ9109979.1"/>
    <property type="molecule type" value="Genomic_DNA"/>
</dbReference>
<comment type="caution">
    <text evidence="1">The sequence shown here is derived from an EMBL/GenBank/DDBJ whole genome shotgun (WGS) entry which is preliminary data.</text>
</comment>
<name>A0ACC2WFL7_9TREE</name>
<keyword evidence="2" id="KW-1185">Reference proteome</keyword>
<accession>A0ACC2WFL7</accession>